<feature type="transmembrane region" description="Helical" evidence="1">
    <location>
        <begin position="9"/>
        <end position="29"/>
    </location>
</feature>
<evidence type="ECO:0000313" key="2">
    <source>
        <dbReference type="EMBL" id="EGQ27934.1"/>
    </source>
</evidence>
<name>F9DML2_9BACL</name>
<dbReference type="EMBL" id="AFPZ01000002">
    <property type="protein sequence ID" value="EGQ27934.1"/>
    <property type="molecule type" value="Genomic_DNA"/>
</dbReference>
<gene>
    <name evidence="2" type="ORF">HMPREF9372_0042</name>
</gene>
<keyword evidence="1" id="KW-0472">Membrane</keyword>
<evidence type="ECO:0000256" key="1">
    <source>
        <dbReference type="SAM" id="Phobius"/>
    </source>
</evidence>
<keyword evidence="1" id="KW-1133">Transmembrane helix</keyword>
<protein>
    <submittedName>
        <fullName evidence="2">Uncharacterized protein</fullName>
    </submittedName>
</protein>
<evidence type="ECO:0000313" key="3">
    <source>
        <dbReference type="Proteomes" id="UP000005316"/>
    </source>
</evidence>
<reference evidence="2 3" key="1">
    <citation type="submission" date="2011-04" db="EMBL/GenBank/DDBJ databases">
        <authorList>
            <person name="Muzny D."/>
            <person name="Qin X."/>
            <person name="Deng J."/>
            <person name="Jiang H."/>
            <person name="Liu Y."/>
            <person name="Qu J."/>
            <person name="Song X.-Z."/>
            <person name="Zhang L."/>
            <person name="Thornton R."/>
            <person name="Coyle M."/>
            <person name="Francisco L."/>
            <person name="Jackson L."/>
            <person name="Javaid M."/>
            <person name="Korchina V."/>
            <person name="Kovar C."/>
            <person name="Mata R."/>
            <person name="Mathew T."/>
            <person name="Ngo R."/>
            <person name="Nguyen L."/>
            <person name="Nguyen N."/>
            <person name="Okwuonu G."/>
            <person name="Ongeri F."/>
            <person name="Pham C."/>
            <person name="Simmons D."/>
            <person name="Wilczek-Boney K."/>
            <person name="Hale W."/>
            <person name="Jakkamsetti A."/>
            <person name="Pham P."/>
            <person name="Ruth R."/>
            <person name="San Lucas F."/>
            <person name="Warren J."/>
            <person name="Zhang J."/>
            <person name="Zhao Z."/>
            <person name="Zhou C."/>
            <person name="Zhu D."/>
            <person name="Lee S."/>
            <person name="Bess C."/>
            <person name="Blankenburg K."/>
            <person name="Forbes L."/>
            <person name="Fu Q."/>
            <person name="Gubbala S."/>
            <person name="Hirani K."/>
            <person name="Jayaseelan J.C."/>
            <person name="Lara F."/>
            <person name="Munidasa M."/>
            <person name="Palculict T."/>
            <person name="Patil S."/>
            <person name="Pu L.-L."/>
            <person name="Saada N."/>
            <person name="Tang L."/>
            <person name="Weissenberger G."/>
            <person name="Zhu Y."/>
            <person name="Hemphill L."/>
            <person name="Shang Y."/>
            <person name="Youmans B."/>
            <person name="Ayvaz T."/>
            <person name="Ross M."/>
            <person name="Santibanez J."/>
            <person name="Aqrawi P."/>
            <person name="Gross S."/>
            <person name="Joshi V."/>
            <person name="Fowler G."/>
            <person name="Nazareth L."/>
            <person name="Reid J."/>
            <person name="Worley K."/>
            <person name="Petrosino J."/>
            <person name="Highlander S."/>
            <person name="Gibbs R."/>
        </authorList>
    </citation>
    <scope>NUCLEOTIDE SEQUENCE [LARGE SCALE GENOMIC DNA]</scope>
    <source>
        <strain evidence="2 3">2681</strain>
    </source>
</reference>
<keyword evidence="1" id="KW-0812">Transmembrane</keyword>
<proteinExistence type="predicted"/>
<accession>F9DML2</accession>
<sequence>MNFKYKKLLTYLFSIGVVIIISFCINKYLTHFSTREEAIEKYLLTVFENDPAQLIDVVETDISNTYYLLLRTNGSDVINTTANVKIKNNIFGWKVTAGYEKADADLTKHLIDRETNTLK</sequence>
<dbReference type="RefSeq" id="WP_009496540.1">
    <property type="nucleotide sequence ID" value="NZ_GL982997.1"/>
</dbReference>
<organism evidence="2 3">
    <name type="scientific">Sporosarcina newyorkensis 2681</name>
    <dbReference type="NCBI Taxonomy" id="1027292"/>
    <lineage>
        <taxon>Bacteria</taxon>
        <taxon>Bacillati</taxon>
        <taxon>Bacillota</taxon>
        <taxon>Bacilli</taxon>
        <taxon>Bacillales</taxon>
        <taxon>Caryophanaceae</taxon>
        <taxon>Sporosarcina</taxon>
    </lineage>
</organism>
<dbReference type="Proteomes" id="UP000005316">
    <property type="component" value="Unassembled WGS sequence"/>
</dbReference>
<comment type="caution">
    <text evidence="2">The sequence shown here is derived from an EMBL/GenBank/DDBJ whole genome shotgun (WGS) entry which is preliminary data.</text>
</comment>
<dbReference type="OrthoDB" id="9974470at2"/>
<dbReference type="HOGENOM" id="CLU_2059960_0_0_9"/>
<dbReference type="AlphaFoldDB" id="F9DML2"/>